<dbReference type="Pfam" id="PF03929">
    <property type="entry name" value="PepSY_TM"/>
    <property type="match status" value="1"/>
</dbReference>
<dbReference type="RefSeq" id="WP_014744822.1">
    <property type="nucleotide sequence ID" value="NC_017956.1"/>
</dbReference>
<dbReference type="STRING" id="1110502.TMO_1304"/>
<protein>
    <recommendedName>
        <fullName evidence="4">PepSY domain-containing protein</fullName>
    </recommendedName>
</protein>
<keyword evidence="1" id="KW-0472">Membrane</keyword>
<feature type="transmembrane region" description="Helical" evidence="1">
    <location>
        <begin position="12"/>
        <end position="36"/>
    </location>
</feature>
<evidence type="ECO:0008006" key="4">
    <source>
        <dbReference type="Google" id="ProtNLM"/>
    </source>
</evidence>
<proteinExistence type="predicted"/>
<dbReference type="InterPro" id="IPR005625">
    <property type="entry name" value="PepSY-ass_TM"/>
</dbReference>
<dbReference type="EMBL" id="CP003236">
    <property type="protein sequence ID" value="AFK53143.1"/>
    <property type="molecule type" value="Genomic_DNA"/>
</dbReference>
<accession>I3TK55</accession>
<name>I3TK55_TISMK</name>
<dbReference type="HOGENOM" id="CLU_025664_2_0_5"/>
<dbReference type="KEGG" id="tmo:TMO_1304"/>
<sequence>MKAGFRQSMAWLHEWAGLLMGWLLFAIFLTGTIAFFRDEVTHWMQPELHGVRAEAGGATAADVGLDWLRSNAAGAGMWMLTLPDERSPVLGAAWRPDGAPAGRAGFRRAELDPATGAELHPRETAGGNFLYRFHFELYAVPRDTARWIVGIATMFMFVAIISGIITHRRIFKDIFTFRPDKAGQRSWLDAHNATAVLALPFHVMITYSGLVLLAGTLMPFLFDGPRSGGERGGERPLAHAVAPASAAAPVVPLAPLIQAAEARWGGKVGSVTITRPGRPGAEIELRPLHAASLPTAGRTGDRLILDAADGRLIRAVDGSAGMSTVAEINTVINVLHRARFAEPWLRWLFFVAGVAGTIMVASGLVLWVVKRAAQHARNGGPSIGFRIVERLNVAGIAGLCLATAGYFWANRLLPADLAGRAEWEIRIFFLVWAATALHALARPVRRGWVEQLGVSALLLAVLPLAGMPGLLAGDARVIGFALVSLATAAGLAHAARRLSRPAAAGRPAARRRTAMAAGERA</sequence>
<organism evidence="2 3">
    <name type="scientific">Tistrella mobilis (strain KA081020-065)</name>
    <dbReference type="NCBI Taxonomy" id="1110502"/>
    <lineage>
        <taxon>Bacteria</taxon>
        <taxon>Pseudomonadati</taxon>
        <taxon>Pseudomonadota</taxon>
        <taxon>Alphaproteobacteria</taxon>
        <taxon>Geminicoccales</taxon>
        <taxon>Geminicoccaceae</taxon>
        <taxon>Tistrella</taxon>
    </lineage>
</organism>
<dbReference type="PANTHER" id="PTHR34219:SF4">
    <property type="entry name" value="PEPSY DOMAIN-CONTAINING PROTEIN"/>
    <property type="match status" value="1"/>
</dbReference>
<dbReference type="PATRIC" id="fig|1110502.3.peg.1345"/>
<dbReference type="AlphaFoldDB" id="I3TK55"/>
<gene>
    <name evidence="2" type="ordered locus">TMO_1304</name>
</gene>
<dbReference type="Proteomes" id="UP000005258">
    <property type="component" value="Chromosome"/>
</dbReference>
<evidence type="ECO:0000256" key="1">
    <source>
        <dbReference type="SAM" id="Phobius"/>
    </source>
</evidence>
<feature type="transmembrane region" description="Helical" evidence="1">
    <location>
        <begin position="347"/>
        <end position="369"/>
    </location>
</feature>
<evidence type="ECO:0000313" key="3">
    <source>
        <dbReference type="Proteomes" id="UP000005258"/>
    </source>
</evidence>
<dbReference type="PANTHER" id="PTHR34219">
    <property type="entry name" value="IRON-REGULATED INNER MEMBRANE PROTEIN-RELATED"/>
    <property type="match status" value="1"/>
</dbReference>
<feature type="transmembrane region" description="Helical" evidence="1">
    <location>
        <begin position="452"/>
        <end position="471"/>
    </location>
</feature>
<feature type="transmembrane region" description="Helical" evidence="1">
    <location>
        <begin position="421"/>
        <end position="440"/>
    </location>
</feature>
<keyword evidence="3" id="KW-1185">Reference proteome</keyword>
<feature type="transmembrane region" description="Helical" evidence="1">
    <location>
        <begin position="390"/>
        <end position="409"/>
    </location>
</feature>
<feature type="transmembrane region" description="Helical" evidence="1">
    <location>
        <begin position="477"/>
        <end position="495"/>
    </location>
</feature>
<reference evidence="2 3" key="1">
    <citation type="journal article" date="2012" name="J. Am. Chem. Soc.">
        <title>Bacterial biosynthesis and maturation of the didemnin anti-cancer agents.</title>
        <authorList>
            <person name="Xu Y."/>
            <person name="Kersten R.D."/>
            <person name="Nam S.J."/>
            <person name="Lu L."/>
            <person name="Al-Suwailem A.M."/>
            <person name="Zheng H."/>
            <person name="Fenical W."/>
            <person name="Dorrestein P.C."/>
            <person name="Moore B.S."/>
            <person name="Qian P.Y."/>
        </authorList>
    </citation>
    <scope>NUCLEOTIDE SEQUENCE [LARGE SCALE GENOMIC DNA]</scope>
    <source>
        <strain evidence="2 3">KA081020-065</strain>
    </source>
</reference>
<keyword evidence="1" id="KW-1133">Transmembrane helix</keyword>
<dbReference type="eggNOG" id="COG3182">
    <property type="taxonomic scope" value="Bacteria"/>
</dbReference>
<evidence type="ECO:0000313" key="2">
    <source>
        <dbReference type="EMBL" id="AFK53143.1"/>
    </source>
</evidence>
<feature type="transmembrane region" description="Helical" evidence="1">
    <location>
        <begin position="195"/>
        <end position="222"/>
    </location>
</feature>
<keyword evidence="1" id="KW-0812">Transmembrane</keyword>
<feature type="transmembrane region" description="Helical" evidence="1">
    <location>
        <begin position="145"/>
        <end position="165"/>
    </location>
</feature>